<gene>
    <name evidence="10" type="ORF">LJD61_07320</name>
</gene>
<keyword evidence="5 7" id="KW-1133">Transmembrane helix</keyword>
<comment type="similarity">
    <text evidence="2">Belongs to the ABC-4 integral membrane protein family. LolC/E subfamily.</text>
</comment>
<dbReference type="RefSeq" id="WP_255226875.1">
    <property type="nucleotide sequence ID" value="NZ_JAJEKE010000004.1"/>
</dbReference>
<protein>
    <submittedName>
        <fullName evidence="10">FtsX-like permease family protein</fullName>
    </submittedName>
</protein>
<feature type="transmembrane region" description="Helical" evidence="7">
    <location>
        <begin position="306"/>
        <end position="329"/>
    </location>
</feature>
<comment type="caution">
    <text evidence="10">The sequence shown here is derived from an EMBL/GenBank/DDBJ whole genome shotgun (WGS) entry which is preliminary data.</text>
</comment>
<dbReference type="InterPro" id="IPR025857">
    <property type="entry name" value="MacB_PCD"/>
</dbReference>
<dbReference type="InterPro" id="IPR003838">
    <property type="entry name" value="ABC3_permease_C"/>
</dbReference>
<evidence type="ECO:0000256" key="7">
    <source>
        <dbReference type="SAM" id="Phobius"/>
    </source>
</evidence>
<dbReference type="PANTHER" id="PTHR30489">
    <property type="entry name" value="LIPOPROTEIN-RELEASING SYSTEM TRANSMEMBRANE PROTEIN LOLE"/>
    <property type="match status" value="1"/>
</dbReference>
<evidence type="ECO:0000256" key="5">
    <source>
        <dbReference type="ARBA" id="ARBA00022989"/>
    </source>
</evidence>
<evidence type="ECO:0000259" key="8">
    <source>
        <dbReference type="Pfam" id="PF02687"/>
    </source>
</evidence>
<feature type="transmembrane region" description="Helical" evidence="7">
    <location>
        <begin position="706"/>
        <end position="728"/>
    </location>
</feature>
<evidence type="ECO:0000313" key="11">
    <source>
        <dbReference type="Proteomes" id="UP001651880"/>
    </source>
</evidence>
<feature type="domain" description="MacB-like periplasmic core" evidence="9">
    <location>
        <begin position="19"/>
        <end position="228"/>
    </location>
</feature>
<reference evidence="10 11" key="1">
    <citation type="submission" date="2021-10" db="EMBL/GenBank/DDBJ databases">
        <title>Lutispora strain m25 sp. nov., a thermophilic, non-spore-forming bacterium isolated from a lab-scale methanogenic bioreactor digesting anaerobic sludge.</title>
        <authorList>
            <person name="El Houari A."/>
            <person name="Mcdonald J."/>
        </authorList>
    </citation>
    <scope>NUCLEOTIDE SEQUENCE [LARGE SCALE GENOMIC DNA]</scope>
    <source>
        <strain evidence="11">m25</strain>
    </source>
</reference>
<dbReference type="Pfam" id="PF12704">
    <property type="entry name" value="MacB_PCD"/>
    <property type="match status" value="1"/>
</dbReference>
<feature type="transmembrane region" description="Helical" evidence="7">
    <location>
        <begin position="420"/>
        <end position="441"/>
    </location>
</feature>
<evidence type="ECO:0000256" key="6">
    <source>
        <dbReference type="ARBA" id="ARBA00023136"/>
    </source>
</evidence>
<keyword evidence="3" id="KW-1003">Cell membrane</keyword>
<keyword evidence="11" id="KW-1185">Reference proteome</keyword>
<name>A0ABT1NDZ8_9FIRM</name>
<comment type="subcellular location">
    <subcellularLocation>
        <location evidence="1">Cell membrane</location>
        <topology evidence="1">Multi-pass membrane protein</topology>
    </subcellularLocation>
</comment>
<feature type="transmembrane region" description="Helical" evidence="7">
    <location>
        <begin position="253"/>
        <end position="274"/>
    </location>
</feature>
<feature type="transmembrane region" description="Helical" evidence="7">
    <location>
        <begin position="793"/>
        <end position="814"/>
    </location>
</feature>
<dbReference type="PANTHER" id="PTHR30489:SF0">
    <property type="entry name" value="LIPOPROTEIN-RELEASING SYSTEM TRANSMEMBRANE PROTEIN LOLE"/>
    <property type="match status" value="1"/>
</dbReference>
<feature type="transmembrane region" description="Helical" evidence="7">
    <location>
        <begin position="749"/>
        <end position="773"/>
    </location>
</feature>
<dbReference type="Pfam" id="PF02687">
    <property type="entry name" value="FtsX"/>
    <property type="match status" value="2"/>
</dbReference>
<evidence type="ECO:0000256" key="2">
    <source>
        <dbReference type="ARBA" id="ARBA00005236"/>
    </source>
</evidence>
<feature type="domain" description="ABC3 transporter permease C-terminal" evidence="8">
    <location>
        <begin position="706"/>
        <end position="825"/>
    </location>
</feature>
<feature type="transmembrane region" description="Helical" evidence="7">
    <location>
        <begin position="478"/>
        <end position="499"/>
    </location>
</feature>
<feature type="domain" description="ABC3 transporter permease C-terminal" evidence="8">
    <location>
        <begin position="257"/>
        <end position="378"/>
    </location>
</feature>
<evidence type="ECO:0000256" key="3">
    <source>
        <dbReference type="ARBA" id="ARBA00022475"/>
    </source>
</evidence>
<organism evidence="10 11">
    <name type="scientific">Lutispora saccharofermentans</name>
    <dbReference type="NCBI Taxonomy" id="3024236"/>
    <lineage>
        <taxon>Bacteria</taxon>
        <taxon>Bacillati</taxon>
        <taxon>Bacillota</taxon>
        <taxon>Clostridia</taxon>
        <taxon>Lutisporales</taxon>
        <taxon>Lutisporaceae</taxon>
        <taxon>Lutispora</taxon>
    </lineage>
</organism>
<proteinExistence type="inferred from homology"/>
<dbReference type="EMBL" id="JAJEKE010000004">
    <property type="protein sequence ID" value="MCQ1529361.1"/>
    <property type="molecule type" value="Genomic_DNA"/>
</dbReference>
<evidence type="ECO:0000256" key="1">
    <source>
        <dbReference type="ARBA" id="ARBA00004651"/>
    </source>
</evidence>
<evidence type="ECO:0000256" key="4">
    <source>
        <dbReference type="ARBA" id="ARBA00022692"/>
    </source>
</evidence>
<feature type="transmembrane region" description="Helical" evidence="7">
    <location>
        <begin position="349"/>
        <end position="370"/>
    </location>
</feature>
<keyword evidence="6 7" id="KW-0472">Membrane</keyword>
<keyword evidence="4 7" id="KW-0812">Transmembrane</keyword>
<dbReference type="InterPro" id="IPR051447">
    <property type="entry name" value="Lipoprotein-release_system"/>
</dbReference>
<dbReference type="Proteomes" id="UP001651880">
    <property type="component" value="Unassembled WGS sequence"/>
</dbReference>
<sequence>MSIIVKFTLRNIREKKLRTFLILLSIILSSALFFASTAISTTVEMMIMEQMRKYIGNADIMIGAGEQSKTGYISPNLLDDYKGGVKYTAGMVWGSGEYKARGETIQLEIQGIDLEDLDEMNPIILDRQQDLRPFKGDKVIIGKKMAEKYSLKPGDPLGINMYGFKKWFIVSAISQPVGPFAEDGESTYIVVPRETMASLYGQKGKVHSLYVGLDDPSKQDMMVEELSKAYPMCRVEPTISKAMIKSETQQISAMFLVIVAFVLILSMFIIYTSFKVIMAERLPMIGTFRSIGATRKMTNRVLMIESMIYGILGGILGDVLGISILKLMINQITPSWMTGVDIKAYYTSGQLIMGFGVGLILAMISSFLPIRRVAKIPIRDIVLNSIEKKVKKKRWKAILGILFLTIAVAGPLIVPESMALTVDIICMFLLVPAVVMLVPYITNGFLKVFKAIYERIFGNEGILAAQNLRDNKNSLNNIILLGMSISVLLMITTLSQSIINDTVDYFKDHKYDISFWCWPADRSVESRLLSVDGVSDTYGKYEKYGNHEVVGKNTEMRCILGVNKAKTLDYMVLDIEGEAEKLIEELDEGRNIIVTNIFKDEYGIKKGDYLKLKTERGTLDYKVIGFIETNSYDGKYALIGERYLKSDMGEKQYSDILIKTNKDPEEVVRSIQEKFKNRYPWVRSVKEMLEENMESNSKILGIFKGFGIMSLVICIFGVFNNLIISFIDRKRSLAIMRSVGMNKKQTVKMIFIEAFTGGLIGGLTGIIIGLLLLMNVEKVIEALGGSMKDFIQISWTSLAAAMAGGVIITIAASVGPALRSSKFNIIDAIKYE</sequence>
<accession>A0ABT1NDZ8</accession>
<evidence type="ECO:0000259" key="9">
    <source>
        <dbReference type="Pfam" id="PF12704"/>
    </source>
</evidence>
<evidence type="ECO:0000313" key="10">
    <source>
        <dbReference type="EMBL" id="MCQ1529361.1"/>
    </source>
</evidence>
<feature type="transmembrane region" description="Helical" evidence="7">
    <location>
        <begin position="397"/>
        <end position="414"/>
    </location>
</feature>